<sequence length="107" mass="12227">MKTQKIILSIVFILSILYSVNLDSAQAQNIKQKDFYGSYLTLLNPYVIKAINKPCKGGFYVSEKAVKKEPGFIFYFTMAISGAVLSYLDNHSFHLVDRLLSYVNFWS</sequence>
<dbReference type="Proteomes" id="UP000250174">
    <property type="component" value="Unassembled WGS sequence"/>
</dbReference>
<comment type="caution">
    <text evidence="3">The sequence shown here is derived from an EMBL/GenBank/DDBJ whole genome shotgun (WGS) entry which is preliminary data.</text>
</comment>
<feature type="transmembrane region" description="Helical" evidence="1">
    <location>
        <begin position="72"/>
        <end position="88"/>
    </location>
</feature>
<dbReference type="AlphaFoldDB" id="A0AAX1Q4M7"/>
<feature type="signal peptide" evidence="2">
    <location>
        <begin position="1"/>
        <end position="27"/>
    </location>
</feature>
<dbReference type="RefSeq" id="WP_111922780.1">
    <property type="nucleotide sequence ID" value="NZ_LVYK01000054.1"/>
</dbReference>
<geneLocation type="plasmid" evidence="3">
    <name>pBEH6</name>
</geneLocation>
<keyword evidence="1" id="KW-1133">Transmembrane helix</keyword>
<protein>
    <recommendedName>
        <fullName evidence="5">DUF5683 domain-containing protein</fullName>
    </recommendedName>
</protein>
<keyword evidence="3" id="KW-0614">Plasmid</keyword>
<evidence type="ECO:0000256" key="2">
    <source>
        <dbReference type="SAM" id="SignalP"/>
    </source>
</evidence>
<dbReference type="EMBL" id="LVYK01000054">
    <property type="protein sequence ID" value="RAS73624.1"/>
    <property type="molecule type" value="Genomic_DNA"/>
</dbReference>
<evidence type="ECO:0000256" key="1">
    <source>
        <dbReference type="SAM" id="Phobius"/>
    </source>
</evidence>
<keyword evidence="1" id="KW-0812">Transmembrane</keyword>
<evidence type="ECO:0000313" key="3">
    <source>
        <dbReference type="EMBL" id="RAS73624.1"/>
    </source>
</evidence>
<evidence type="ECO:0000313" key="4">
    <source>
        <dbReference type="Proteomes" id="UP000250174"/>
    </source>
</evidence>
<name>A0AAX1Q4M7_9BACI</name>
<gene>
    <name evidence="3" type="ORF">A3864_18955</name>
</gene>
<keyword evidence="1" id="KW-0472">Membrane</keyword>
<accession>A0AAX1Q4M7</accession>
<proteinExistence type="predicted"/>
<organism evidence="3 4">
    <name type="scientific">Priestia endophytica</name>
    <dbReference type="NCBI Taxonomy" id="135735"/>
    <lineage>
        <taxon>Bacteria</taxon>
        <taxon>Bacillati</taxon>
        <taxon>Bacillota</taxon>
        <taxon>Bacilli</taxon>
        <taxon>Bacillales</taxon>
        <taxon>Bacillaceae</taxon>
        <taxon>Priestia</taxon>
    </lineage>
</organism>
<feature type="chain" id="PRO_5043399075" description="DUF5683 domain-containing protein" evidence="2">
    <location>
        <begin position="28"/>
        <end position="107"/>
    </location>
</feature>
<reference evidence="3 4" key="1">
    <citation type="submission" date="2016-03" db="EMBL/GenBank/DDBJ databases">
        <title>Comparison of Bacillus endophyticus and B. anthracis characteristics using whole genome sequence analysis and microbiological techniques.</title>
        <authorList>
            <person name="Lekota K.E."/>
            <person name="Mafofo J."/>
            <person name="Rees J."/>
            <person name="Muchadeyi F.C."/>
            <person name="Madoroba E."/>
            <person name="Van Heerden H."/>
        </authorList>
    </citation>
    <scope>NUCLEOTIDE SEQUENCE [LARGE SCALE GENOMIC DNA]</scope>
    <source>
        <strain evidence="3 4">3631_10C</strain>
        <plasmid evidence="3">pBEH6</plasmid>
    </source>
</reference>
<keyword evidence="2" id="KW-0732">Signal</keyword>
<evidence type="ECO:0008006" key="5">
    <source>
        <dbReference type="Google" id="ProtNLM"/>
    </source>
</evidence>